<keyword evidence="2" id="KW-1185">Reference proteome</keyword>
<sequence>MRSVYWRASQTAYAVTAAPAAAPPPAIRAKDLIKPTRPGFHTVGRMLLMSTLKDRLRADLTTSMKARDELRSGTLRMILTSITNAEVAGKVARELTDEDVIDVLSSEAKKRREAAVAFEEGGRPESAAKERAEAGVIAEYLPEQLGPEEIAEIVGKVVADLNAAGEGPKAMGRVMGLVQPQVKGRADGAAVAAEVRRQLG</sequence>
<evidence type="ECO:0000313" key="2">
    <source>
        <dbReference type="Proteomes" id="UP001501821"/>
    </source>
</evidence>
<dbReference type="InterPro" id="IPR042184">
    <property type="entry name" value="YqeY/Aim41_N"/>
</dbReference>
<dbReference type="PANTHER" id="PTHR28055">
    <property type="entry name" value="ALTERED INHERITANCE OF MITOCHONDRIA PROTEIN 41, MITOCHONDRIAL"/>
    <property type="match status" value="1"/>
</dbReference>
<organism evidence="1 2">
    <name type="scientific">Nocardioides panacisoli</name>
    <dbReference type="NCBI Taxonomy" id="627624"/>
    <lineage>
        <taxon>Bacteria</taxon>
        <taxon>Bacillati</taxon>
        <taxon>Actinomycetota</taxon>
        <taxon>Actinomycetes</taxon>
        <taxon>Propionibacteriales</taxon>
        <taxon>Nocardioidaceae</taxon>
        <taxon>Nocardioides</taxon>
    </lineage>
</organism>
<dbReference type="SUPFAM" id="SSF89095">
    <property type="entry name" value="GatB/YqeY motif"/>
    <property type="match status" value="1"/>
</dbReference>
<evidence type="ECO:0000313" key="1">
    <source>
        <dbReference type="EMBL" id="GAA3816121.1"/>
    </source>
</evidence>
<dbReference type="InterPro" id="IPR003789">
    <property type="entry name" value="Asn/Gln_tRNA_amidoTrase-B-like"/>
</dbReference>
<reference evidence="2" key="1">
    <citation type="journal article" date="2019" name="Int. J. Syst. Evol. Microbiol.">
        <title>The Global Catalogue of Microorganisms (GCM) 10K type strain sequencing project: providing services to taxonomists for standard genome sequencing and annotation.</title>
        <authorList>
            <consortium name="The Broad Institute Genomics Platform"/>
            <consortium name="The Broad Institute Genome Sequencing Center for Infectious Disease"/>
            <person name="Wu L."/>
            <person name="Ma J."/>
        </authorList>
    </citation>
    <scope>NUCLEOTIDE SEQUENCE [LARGE SCALE GENOMIC DNA]</scope>
    <source>
        <strain evidence="2">JCM 16953</strain>
    </source>
</reference>
<dbReference type="PANTHER" id="PTHR28055:SF1">
    <property type="entry name" value="ALTERED INHERITANCE OF MITOCHONDRIA PROTEIN 41, MITOCHONDRIAL"/>
    <property type="match status" value="1"/>
</dbReference>
<proteinExistence type="predicted"/>
<dbReference type="InterPro" id="IPR023168">
    <property type="entry name" value="GatB_Yqey_C_2"/>
</dbReference>
<dbReference type="Pfam" id="PF09424">
    <property type="entry name" value="YqeY"/>
    <property type="match status" value="1"/>
</dbReference>
<protein>
    <submittedName>
        <fullName evidence="1">GatB/YqeY domain-containing protein</fullName>
    </submittedName>
</protein>
<dbReference type="EMBL" id="BAABAH010000004">
    <property type="protein sequence ID" value="GAA3816121.1"/>
    <property type="molecule type" value="Genomic_DNA"/>
</dbReference>
<dbReference type="Gene3D" id="1.10.10.410">
    <property type="match status" value="1"/>
</dbReference>
<name>A0ABP7IE26_9ACTN</name>
<dbReference type="InterPro" id="IPR019004">
    <property type="entry name" value="YqeY/Aim41"/>
</dbReference>
<dbReference type="Gene3D" id="1.10.1510.10">
    <property type="entry name" value="Uncharacterised protein YqeY/AIM41 PF09424, N-terminal domain"/>
    <property type="match status" value="1"/>
</dbReference>
<gene>
    <name evidence="1" type="ORF">GCM10022242_17820</name>
</gene>
<comment type="caution">
    <text evidence="1">The sequence shown here is derived from an EMBL/GenBank/DDBJ whole genome shotgun (WGS) entry which is preliminary data.</text>
</comment>
<accession>A0ABP7IE26</accession>
<dbReference type="Proteomes" id="UP001501821">
    <property type="component" value="Unassembled WGS sequence"/>
</dbReference>